<dbReference type="FunFam" id="1.20.960.50:FF:000001">
    <property type="entry name" value="Cleavage stimulation factor subunit 1"/>
    <property type="match status" value="1"/>
</dbReference>
<feature type="repeat" description="WD" evidence="7">
    <location>
        <begin position="384"/>
        <end position="418"/>
    </location>
</feature>
<keyword evidence="2 7" id="KW-0853">WD repeat</keyword>
<dbReference type="SUPFAM" id="SSF50978">
    <property type="entry name" value="WD40 repeat-like"/>
    <property type="match status" value="1"/>
</dbReference>
<dbReference type="SMART" id="SM00320">
    <property type="entry name" value="WD40"/>
    <property type="match status" value="6"/>
</dbReference>
<dbReference type="Pfam" id="PF16699">
    <property type="entry name" value="CSTF1_dimer"/>
    <property type="match status" value="1"/>
</dbReference>
<proteinExistence type="predicted"/>
<dbReference type="Gene3D" id="1.20.960.50">
    <property type="entry name" value="Cleavage stimulation factor subunit 1, dimerisation domain"/>
    <property type="match status" value="1"/>
</dbReference>
<dbReference type="Pfam" id="PF00400">
    <property type="entry name" value="WD40"/>
    <property type="match status" value="6"/>
</dbReference>
<evidence type="ECO:0000256" key="4">
    <source>
        <dbReference type="ARBA" id="ARBA00022737"/>
    </source>
</evidence>
<dbReference type="CDD" id="cd00200">
    <property type="entry name" value="WD40"/>
    <property type="match status" value="1"/>
</dbReference>
<dbReference type="InterPro" id="IPR019775">
    <property type="entry name" value="WD40_repeat_CS"/>
</dbReference>
<feature type="domain" description="Cleavage stimulation factor subunit 1 dimerisation" evidence="8">
    <location>
        <begin position="82"/>
        <end position="137"/>
    </location>
</feature>
<evidence type="ECO:0000313" key="9">
    <source>
        <dbReference type="EMBL" id="KAK3104504.1"/>
    </source>
</evidence>
<organism evidence="9 10">
    <name type="scientific">Pinctada imbricata</name>
    <name type="common">Atlantic pearl-oyster</name>
    <name type="synonym">Pinctada martensii</name>
    <dbReference type="NCBI Taxonomy" id="66713"/>
    <lineage>
        <taxon>Eukaryota</taxon>
        <taxon>Metazoa</taxon>
        <taxon>Spiralia</taxon>
        <taxon>Lophotrochozoa</taxon>
        <taxon>Mollusca</taxon>
        <taxon>Bivalvia</taxon>
        <taxon>Autobranchia</taxon>
        <taxon>Pteriomorphia</taxon>
        <taxon>Pterioida</taxon>
        <taxon>Pterioidea</taxon>
        <taxon>Pteriidae</taxon>
        <taxon>Pinctada</taxon>
    </lineage>
</organism>
<keyword evidence="10" id="KW-1185">Reference proteome</keyword>
<protein>
    <recommendedName>
        <fullName evidence="6">Cleavage stimulation factor 50 kDa subunit</fullName>
    </recommendedName>
</protein>
<dbReference type="PANTHER" id="PTHR44133:SF2">
    <property type="entry name" value="CLEAVAGE STIMULATION FACTOR SUBUNIT 1"/>
    <property type="match status" value="1"/>
</dbReference>
<dbReference type="InterPro" id="IPR020472">
    <property type="entry name" value="WD40_PAC1"/>
</dbReference>
<feature type="repeat" description="WD" evidence="7">
    <location>
        <begin position="333"/>
        <end position="365"/>
    </location>
</feature>
<evidence type="ECO:0000256" key="5">
    <source>
        <dbReference type="ARBA" id="ARBA00023242"/>
    </source>
</evidence>
<reference evidence="9" key="1">
    <citation type="submission" date="2019-08" db="EMBL/GenBank/DDBJ databases">
        <title>The improved chromosome-level genome for the pearl oyster Pinctada fucata martensii using PacBio sequencing and Hi-C.</title>
        <authorList>
            <person name="Zheng Z."/>
        </authorList>
    </citation>
    <scope>NUCLEOTIDE SEQUENCE</scope>
    <source>
        <strain evidence="9">ZZ-2019</strain>
        <tissue evidence="9">Adductor muscle</tissue>
    </source>
</reference>
<dbReference type="PANTHER" id="PTHR44133">
    <property type="entry name" value="CLEAVAGE STIMULATION FACTOR SUBUNIT 1"/>
    <property type="match status" value="1"/>
</dbReference>
<dbReference type="AlphaFoldDB" id="A0AA88YFI2"/>
<comment type="caution">
    <text evidence="9">The sequence shown here is derived from an EMBL/GenBank/DDBJ whole genome shotgun (WGS) entry which is preliminary data.</text>
</comment>
<evidence type="ECO:0000256" key="3">
    <source>
        <dbReference type="ARBA" id="ARBA00022664"/>
    </source>
</evidence>
<dbReference type="FunFam" id="2.130.10.10:FF:000064">
    <property type="entry name" value="Cleavage stimulation factor subunit 1"/>
    <property type="match status" value="1"/>
</dbReference>
<accession>A0AA88YFI2</accession>
<evidence type="ECO:0000256" key="7">
    <source>
        <dbReference type="PROSITE-ProRule" id="PRU00221"/>
    </source>
</evidence>
<dbReference type="FunFam" id="2.130.10.10:FF:001234">
    <property type="entry name" value="Predicted protein"/>
    <property type="match status" value="1"/>
</dbReference>
<name>A0AA88YFI2_PINIB</name>
<dbReference type="PROSITE" id="PS50082">
    <property type="entry name" value="WD_REPEATS_2"/>
    <property type="match status" value="5"/>
</dbReference>
<evidence type="ECO:0000256" key="6">
    <source>
        <dbReference type="ARBA" id="ARBA00029851"/>
    </source>
</evidence>
<dbReference type="InterPro" id="IPR032028">
    <property type="entry name" value="CSTF1_dimer"/>
</dbReference>
<dbReference type="PRINTS" id="PR00320">
    <property type="entry name" value="GPROTEINBRPT"/>
</dbReference>
<dbReference type="GO" id="GO:0005848">
    <property type="term" value="C:mRNA cleavage stimulating factor complex"/>
    <property type="evidence" value="ECO:0007669"/>
    <property type="project" value="InterPro"/>
</dbReference>
<dbReference type="GO" id="GO:0031124">
    <property type="term" value="P:mRNA 3'-end processing"/>
    <property type="evidence" value="ECO:0007669"/>
    <property type="project" value="InterPro"/>
</dbReference>
<feature type="repeat" description="WD" evidence="7">
    <location>
        <begin position="244"/>
        <end position="285"/>
    </location>
</feature>
<dbReference type="InterPro" id="IPR001680">
    <property type="entry name" value="WD40_rpt"/>
</dbReference>
<dbReference type="Gene3D" id="2.130.10.10">
    <property type="entry name" value="YVTN repeat-like/Quinoprotein amine dehydrogenase"/>
    <property type="match status" value="2"/>
</dbReference>
<feature type="repeat" description="WD" evidence="7">
    <location>
        <begin position="179"/>
        <end position="213"/>
    </location>
</feature>
<dbReference type="PROSITE" id="PS00678">
    <property type="entry name" value="WD_REPEATS_1"/>
    <property type="match status" value="1"/>
</dbReference>
<dbReference type="InterPro" id="IPR044633">
    <property type="entry name" value="CstF1-like"/>
</dbReference>
<dbReference type="GO" id="GO:0003723">
    <property type="term" value="F:RNA binding"/>
    <property type="evidence" value="ECO:0007669"/>
    <property type="project" value="TreeGrafter"/>
</dbReference>
<dbReference type="FunFam" id="2.130.10.10:FF:002475">
    <property type="entry name" value="Predicted protein"/>
    <property type="match status" value="1"/>
</dbReference>
<evidence type="ECO:0000256" key="1">
    <source>
        <dbReference type="ARBA" id="ARBA00004123"/>
    </source>
</evidence>
<keyword evidence="5" id="KW-0539">Nucleus</keyword>
<dbReference type="PROSITE" id="PS50294">
    <property type="entry name" value="WD_REPEATS_REGION"/>
    <property type="match status" value="4"/>
</dbReference>
<feature type="repeat" description="WD" evidence="7">
    <location>
        <begin position="468"/>
        <end position="499"/>
    </location>
</feature>
<gene>
    <name evidence="9" type="ORF">FSP39_003652</name>
</gene>
<evidence type="ECO:0000259" key="8">
    <source>
        <dbReference type="Pfam" id="PF16699"/>
    </source>
</evidence>
<dbReference type="EMBL" id="VSWD01000004">
    <property type="protein sequence ID" value="KAK3104504.1"/>
    <property type="molecule type" value="Genomic_DNA"/>
</dbReference>
<dbReference type="Proteomes" id="UP001186944">
    <property type="component" value="Unassembled WGS sequence"/>
</dbReference>
<evidence type="ECO:0000313" key="10">
    <source>
        <dbReference type="Proteomes" id="UP001186944"/>
    </source>
</evidence>
<evidence type="ECO:0000256" key="2">
    <source>
        <dbReference type="ARBA" id="ARBA00022574"/>
    </source>
</evidence>
<dbReference type="InterPro" id="IPR015943">
    <property type="entry name" value="WD40/YVTN_repeat-like_dom_sf"/>
</dbReference>
<dbReference type="InterPro" id="IPR036322">
    <property type="entry name" value="WD40_repeat_dom_sf"/>
</dbReference>
<sequence length="506" mass="56367">MRREPLRYLQFKKLIETCAANVYGGGISPWILILKASKEIAETVFSDSWFQILIVVVRIIFVAEIENRLAGKSTMPVGGDSDVRNRELMYRLMISQLFYDGHQVLAVQLSNLVKAHPACPPSDRLFKVVKYGLEVEEETSGKKDLGSENIAPGMGIDLEYETDVQSISPEAALYETCYVTAHKAPCRAGAFHNSGKLIATGSEDSSIKILDVDRMLAKSATPAEIIAMETPQQAMENHPVIRTLYDHADEVTCLDFHPSHSILASGSKDFSVRFFEYSKPSVKKAYKSIQEAAPIKCLSFHPSGEFLLVGTEHPTLRLYDVNTFQCYVGRDPSHQHKEPVTAARWSPNANLFVTGSTDGDIKIWDAISHVCINTFKKAHDGQEVCSVAFSRNSKYVVSAGKDSLVKLWEMSTNRCLIVYTGAGATGKMQHGTQAVFNHTEDYIFFPDENTTSLCCWDSRNAERQRLLALGHNGAVRTIAHSPTGPAFITCSEDFRARFWYRKADTD</sequence>
<keyword evidence="3" id="KW-0507">mRNA processing</keyword>
<comment type="subcellular location">
    <subcellularLocation>
        <location evidence="1">Nucleus</location>
    </subcellularLocation>
</comment>
<keyword evidence="4" id="KW-0677">Repeat</keyword>
<dbReference type="InterPro" id="IPR038184">
    <property type="entry name" value="CSTF1_dimer_sf"/>
</dbReference>